<dbReference type="GO" id="GO:0046872">
    <property type="term" value="F:metal ion binding"/>
    <property type="evidence" value="ECO:0007669"/>
    <property type="project" value="UniProtKB-KW"/>
</dbReference>
<keyword evidence="4" id="KW-0479">Metal-binding</keyword>
<dbReference type="InterPro" id="IPR013785">
    <property type="entry name" value="Aldolase_TIM"/>
</dbReference>
<accession>A0AA92TGC0</accession>
<dbReference type="InterPro" id="IPR007197">
    <property type="entry name" value="rSAM"/>
</dbReference>
<keyword evidence="5" id="KW-0408">Iron</keyword>
<dbReference type="AlphaFoldDB" id="A0AA92TGC0"/>
<dbReference type="SFLD" id="SFLDS00029">
    <property type="entry name" value="Radical_SAM"/>
    <property type="match status" value="1"/>
</dbReference>
<evidence type="ECO:0000256" key="5">
    <source>
        <dbReference type="ARBA" id="ARBA00023004"/>
    </source>
</evidence>
<protein>
    <submittedName>
        <fullName evidence="8">Radical SAM protein</fullName>
    </submittedName>
</protein>
<evidence type="ECO:0000256" key="6">
    <source>
        <dbReference type="ARBA" id="ARBA00023014"/>
    </source>
</evidence>
<gene>
    <name evidence="8" type="ORF">DXB80_08105</name>
</gene>
<evidence type="ECO:0000259" key="7">
    <source>
        <dbReference type="Pfam" id="PF04055"/>
    </source>
</evidence>
<evidence type="ECO:0000256" key="4">
    <source>
        <dbReference type="ARBA" id="ARBA00022723"/>
    </source>
</evidence>
<keyword evidence="2" id="KW-0004">4Fe-4S</keyword>
<keyword evidence="6" id="KW-0411">Iron-sulfur</keyword>
<feature type="domain" description="Radical SAM core" evidence="7">
    <location>
        <begin position="95"/>
        <end position="238"/>
    </location>
</feature>
<reference evidence="8 9" key="1">
    <citation type="submission" date="2018-08" db="EMBL/GenBank/DDBJ databases">
        <title>A genome reference for cultivated species of the human gut microbiota.</title>
        <authorList>
            <person name="Zou Y."/>
            <person name="Xue W."/>
            <person name="Luo G."/>
        </authorList>
    </citation>
    <scope>NUCLEOTIDE SEQUENCE [LARGE SCALE GENOMIC DNA]</scope>
    <source>
        <strain evidence="8 9">OM06-11</strain>
    </source>
</reference>
<dbReference type="PANTHER" id="PTHR43787:SF3">
    <property type="entry name" value="ARYLSULFATASE REGULATORY PROTEIN"/>
    <property type="match status" value="1"/>
</dbReference>
<dbReference type="RefSeq" id="WP_117727999.1">
    <property type="nucleotide sequence ID" value="NZ_QRSU01000015.1"/>
</dbReference>
<name>A0AA92TGC0_9BACT</name>
<dbReference type="GO" id="GO:0003824">
    <property type="term" value="F:catalytic activity"/>
    <property type="evidence" value="ECO:0007669"/>
    <property type="project" value="InterPro"/>
</dbReference>
<sequence length="435" mass="51172">MRANKYLYNVSLDDNVHSVIFNGFNKENLILEEKALASMVKLINNPDAYASSHPKILQRLVALKFIVEDDFDERAILKAERESFIHASEYKTTILPTFECNYKCWYCLQEHEPVVLDYTRFDLMIKHIKKYMLENSIQEYVLSWFGGEPLTQPKVIEYIAPQLISFCEEHKIDFSSGVTTNGALLNIDNIKLLQKCKVDYYQIAIDGDEKTHNKNKQDCLSDSSFRLILNNIVNLLRMNSDAKVTLRINYTLATLKSESLVTDITKYIPQEYRNRILVDLQKVWQVNEQNVSISLLRNLQEKLVKCGFELSIQHVFSMCYVEKEHYNMFYYNGGVEKCDKRPIGNLRGYLNSEGDIVWTEKPIFSDYDLFDEKCVCNNCHYYPLCYCECPILREDRIKENHGKILCGHQGRYELLEHRIKDYCWRVINNKKLKKR</sequence>
<comment type="caution">
    <text evidence="8">The sequence shown here is derived from an EMBL/GenBank/DDBJ whole genome shotgun (WGS) entry which is preliminary data.</text>
</comment>
<dbReference type="Pfam" id="PF04055">
    <property type="entry name" value="Radical_SAM"/>
    <property type="match status" value="1"/>
</dbReference>
<dbReference type="InterPro" id="IPR058240">
    <property type="entry name" value="rSAM_sf"/>
</dbReference>
<dbReference type="PANTHER" id="PTHR43787">
    <property type="entry name" value="FEMO COFACTOR BIOSYNTHESIS PROTEIN NIFB-RELATED"/>
    <property type="match status" value="1"/>
</dbReference>
<evidence type="ECO:0000313" key="9">
    <source>
        <dbReference type="Proteomes" id="UP000261245"/>
    </source>
</evidence>
<evidence type="ECO:0000313" key="8">
    <source>
        <dbReference type="EMBL" id="RGN08945.1"/>
    </source>
</evidence>
<comment type="cofactor">
    <cofactor evidence="1">
        <name>[4Fe-4S] cluster</name>
        <dbReference type="ChEBI" id="CHEBI:49883"/>
    </cofactor>
</comment>
<organism evidence="8 9">
    <name type="scientific">Segatella copri</name>
    <dbReference type="NCBI Taxonomy" id="165179"/>
    <lineage>
        <taxon>Bacteria</taxon>
        <taxon>Pseudomonadati</taxon>
        <taxon>Bacteroidota</taxon>
        <taxon>Bacteroidia</taxon>
        <taxon>Bacteroidales</taxon>
        <taxon>Prevotellaceae</taxon>
        <taxon>Segatella</taxon>
    </lineage>
</organism>
<proteinExistence type="predicted"/>
<dbReference type="EMBL" id="QSUC01000018">
    <property type="protein sequence ID" value="RGN08945.1"/>
    <property type="molecule type" value="Genomic_DNA"/>
</dbReference>
<evidence type="ECO:0000256" key="2">
    <source>
        <dbReference type="ARBA" id="ARBA00022485"/>
    </source>
</evidence>
<dbReference type="Gene3D" id="3.20.20.70">
    <property type="entry name" value="Aldolase class I"/>
    <property type="match status" value="1"/>
</dbReference>
<dbReference type="CDD" id="cd01335">
    <property type="entry name" value="Radical_SAM"/>
    <property type="match status" value="1"/>
</dbReference>
<evidence type="ECO:0000256" key="1">
    <source>
        <dbReference type="ARBA" id="ARBA00001966"/>
    </source>
</evidence>
<dbReference type="GO" id="GO:0051539">
    <property type="term" value="F:4 iron, 4 sulfur cluster binding"/>
    <property type="evidence" value="ECO:0007669"/>
    <property type="project" value="UniProtKB-KW"/>
</dbReference>
<keyword evidence="3" id="KW-0949">S-adenosyl-L-methionine</keyword>
<dbReference type="Proteomes" id="UP000261245">
    <property type="component" value="Unassembled WGS sequence"/>
</dbReference>
<evidence type="ECO:0000256" key="3">
    <source>
        <dbReference type="ARBA" id="ARBA00022691"/>
    </source>
</evidence>
<dbReference type="SUPFAM" id="SSF102114">
    <property type="entry name" value="Radical SAM enzymes"/>
    <property type="match status" value="1"/>
</dbReference>